<dbReference type="PANTHER" id="PTHR47926:SF533">
    <property type="entry name" value="DYW DOMAIN-CONTAINING PROTEIN"/>
    <property type="match status" value="1"/>
</dbReference>
<keyword evidence="1" id="KW-0677">Repeat</keyword>
<feature type="repeat" description="PPR" evidence="2">
    <location>
        <begin position="115"/>
        <end position="149"/>
    </location>
</feature>
<proteinExistence type="predicted"/>
<protein>
    <recommendedName>
        <fullName evidence="5">Pentatricopeptide repeat-containing protein</fullName>
    </recommendedName>
</protein>
<gene>
    <name evidence="3" type="ORF">FEM48_Zijuj09G0045700</name>
</gene>
<name>A0A978UQX5_ZIZJJ</name>
<dbReference type="PROSITE" id="PS51375">
    <property type="entry name" value="PPR"/>
    <property type="match status" value="1"/>
</dbReference>
<evidence type="ECO:0008006" key="5">
    <source>
        <dbReference type="Google" id="ProtNLM"/>
    </source>
</evidence>
<dbReference type="InterPro" id="IPR011990">
    <property type="entry name" value="TPR-like_helical_dom_sf"/>
</dbReference>
<dbReference type="Pfam" id="PF13041">
    <property type="entry name" value="PPR_2"/>
    <property type="match status" value="1"/>
</dbReference>
<dbReference type="AlphaFoldDB" id="A0A978UQX5"/>
<dbReference type="GO" id="GO:0009451">
    <property type="term" value="P:RNA modification"/>
    <property type="evidence" value="ECO:0007669"/>
    <property type="project" value="InterPro"/>
</dbReference>
<dbReference type="Gene3D" id="1.25.40.10">
    <property type="entry name" value="Tetratricopeptide repeat domain"/>
    <property type="match status" value="1"/>
</dbReference>
<evidence type="ECO:0000313" key="3">
    <source>
        <dbReference type="EMBL" id="KAH7517275.1"/>
    </source>
</evidence>
<dbReference type="Proteomes" id="UP000813462">
    <property type="component" value="Unassembled WGS sequence"/>
</dbReference>
<evidence type="ECO:0000256" key="1">
    <source>
        <dbReference type="ARBA" id="ARBA00022737"/>
    </source>
</evidence>
<comment type="caution">
    <text evidence="3">The sequence shown here is derived from an EMBL/GenBank/DDBJ whole genome shotgun (WGS) entry which is preliminary data.</text>
</comment>
<accession>A0A978UQX5</accession>
<dbReference type="PANTHER" id="PTHR47926">
    <property type="entry name" value="PENTATRICOPEPTIDE REPEAT-CONTAINING PROTEIN"/>
    <property type="match status" value="1"/>
</dbReference>
<dbReference type="NCBIfam" id="TIGR00756">
    <property type="entry name" value="PPR"/>
    <property type="match status" value="1"/>
</dbReference>
<dbReference type="InterPro" id="IPR002885">
    <property type="entry name" value="PPR_rpt"/>
</dbReference>
<evidence type="ECO:0000256" key="2">
    <source>
        <dbReference type="PROSITE-ProRule" id="PRU00708"/>
    </source>
</evidence>
<dbReference type="Pfam" id="PF01535">
    <property type="entry name" value="PPR"/>
    <property type="match status" value="1"/>
</dbReference>
<evidence type="ECO:0000313" key="4">
    <source>
        <dbReference type="Proteomes" id="UP000813462"/>
    </source>
</evidence>
<reference evidence="3" key="1">
    <citation type="journal article" date="2021" name="Front. Plant Sci.">
        <title>Chromosome-Scale Genome Assembly for Chinese Sour Jujube and Insights Into Its Genome Evolution and Domestication Signature.</title>
        <authorList>
            <person name="Shen L.-Y."/>
            <person name="Luo H."/>
            <person name="Wang X.-L."/>
            <person name="Wang X.-M."/>
            <person name="Qiu X.-J."/>
            <person name="Liu H."/>
            <person name="Zhou S.-S."/>
            <person name="Jia K.-H."/>
            <person name="Nie S."/>
            <person name="Bao Y.-T."/>
            <person name="Zhang R.-G."/>
            <person name="Yun Q.-Z."/>
            <person name="Chai Y.-H."/>
            <person name="Lu J.-Y."/>
            <person name="Li Y."/>
            <person name="Zhao S.-W."/>
            <person name="Mao J.-F."/>
            <person name="Jia S.-G."/>
            <person name="Mao Y.-M."/>
        </authorList>
    </citation>
    <scope>NUCLEOTIDE SEQUENCE</scope>
    <source>
        <strain evidence="3">AT0</strain>
        <tissue evidence="3">Leaf</tissue>
    </source>
</reference>
<sequence>MLKKTHALQLPHVSHKPIKIPSLKGTSKQGSLQEAFQSFGQTSLQFCLHEAYSSVLERCASEKALSQGQQIHAHMTKFFSVTDSVFLSTKLLFMYGKCGSLSNAHKVFDRMYDRTIFTWNAIIGACVSNGQPLQSLELYREMRLLGVTLDSCTFPCIARACGMLNDLRYFVFDPSIISAFKNLRTYKVGYTDLNPEVLKSTLYVMVPKLGLQNDSTAIKSICYRQLFTSRVNAMLAYQEK</sequence>
<dbReference type="InterPro" id="IPR046960">
    <property type="entry name" value="PPR_At4g14850-like_plant"/>
</dbReference>
<dbReference type="EMBL" id="JAEACU010000009">
    <property type="protein sequence ID" value="KAH7517275.1"/>
    <property type="molecule type" value="Genomic_DNA"/>
</dbReference>
<organism evidence="3 4">
    <name type="scientific">Ziziphus jujuba var. spinosa</name>
    <dbReference type="NCBI Taxonomy" id="714518"/>
    <lineage>
        <taxon>Eukaryota</taxon>
        <taxon>Viridiplantae</taxon>
        <taxon>Streptophyta</taxon>
        <taxon>Embryophyta</taxon>
        <taxon>Tracheophyta</taxon>
        <taxon>Spermatophyta</taxon>
        <taxon>Magnoliopsida</taxon>
        <taxon>eudicotyledons</taxon>
        <taxon>Gunneridae</taxon>
        <taxon>Pentapetalae</taxon>
        <taxon>rosids</taxon>
        <taxon>fabids</taxon>
        <taxon>Rosales</taxon>
        <taxon>Rhamnaceae</taxon>
        <taxon>Paliureae</taxon>
        <taxon>Ziziphus</taxon>
    </lineage>
</organism>
<dbReference type="GO" id="GO:0003723">
    <property type="term" value="F:RNA binding"/>
    <property type="evidence" value="ECO:0007669"/>
    <property type="project" value="InterPro"/>
</dbReference>